<evidence type="ECO:0000259" key="7">
    <source>
        <dbReference type="Pfam" id="PF00296"/>
    </source>
</evidence>
<dbReference type="InterPro" id="IPR051260">
    <property type="entry name" value="Diverse_substr_monoxygenases"/>
</dbReference>
<dbReference type="PANTHER" id="PTHR30011">
    <property type="entry name" value="ALKANESULFONATE MONOOXYGENASE-RELATED"/>
    <property type="match status" value="1"/>
</dbReference>
<dbReference type="SUPFAM" id="SSF51679">
    <property type="entry name" value="Bacterial luciferase-like"/>
    <property type="match status" value="1"/>
</dbReference>
<feature type="binding site" evidence="6">
    <location>
        <position position="95"/>
    </location>
    <ligand>
        <name>FMN</name>
        <dbReference type="ChEBI" id="CHEBI:58210"/>
    </ligand>
</feature>
<evidence type="ECO:0000256" key="3">
    <source>
        <dbReference type="ARBA" id="ARBA00023002"/>
    </source>
</evidence>
<dbReference type="Proteomes" id="UP000238137">
    <property type="component" value="Unassembled WGS sequence"/>
</dbReference>
<dbReference type="EMBL" id="PXNQ02000003">
    <property type="protein sequence ID" value="RNF35303.1"/>
    <property type="molecule type" value="Genomic_DNA"/>
</dbReference>
<dbReference type="AlphaFoldDB" id="A0A422QZH3"/>
<keyword evidence="1 6" id="KW-0285">Flavoprotein</keyword>
<comment type="caution">
    <text evidence="8">The sequence shown here is derived from an EMBL/GenBank/DDBJ whole genome shotgun (WGS) entry which is preliminary data.</text>
</comment>
<keyword evidence="2 6" id="KW-0288">FMN</keyword>
<protein>
    <submittedName>
        <fullName evidence="8">LLM class flavin-dependent oxidoreductase</fullName>
    </submittedName>
</protein>
<organism evidence="8 9">
    <name type="scientific">Paracoccus methylarcula</name>
    <dbReference type="NCBI Taxonomy" id="72022"/>
    <lineage>
        <taxon>Bacteria</taxon>
        <taxon>Pseudomonadati</taxon>
        <taxon>Pseudomonadota</taxon>
        <taxon>Alphaproteobacteria</taxon>
        <taxon>Rhodobacterales</taxon>
        <taxon>Paracoccaceae</taxon>
        <taxon>Paracoccus</taxon>
    </lineage>
</organism>
<feature type="binding site" evidence="6">
    <location>
        <position position="218"/>
    </location>
    <ligand>
        <name>FMN</name>
        <dbReference type="ChEBI" id="CHEBI:58210"/>
    </ligand>
</feature>
<name>A0A422QZH3_9RHOB</name>
<evidence type="ECO:0000313" key="8">
    <source>
        <dbReference type="EMBL" id="RNF35303.1"/>
    </source>
</evidence>
<comment type="similarity">
    <text evidence="5">Belongs to the NtaA/SnaA/DszA monooxygenase family.</text>
</comment>
<evidence type="ECO:0000313" key="9">
    <source>
        <dbReference type="Proteomes" id="UP000238137"/>
    </source>
</evidence>
<accession>A0A422QZH3</accession>
<dbReference type="GO" id="GO:0004497">
    <property type="term" value="F:monooxygenase activity"/>
    <property type="evidence" value="ECO:0007669"/>
    <property type="project" value="UniProtKB-KW"/>
</dbReference>
<feature type="domain" description="Luciferase-like" evidence="7">
    <location>
        <begin position="33"/>
        <end position="383"/>
    </location>
</feature>
<evidence type="ECO:0000256" key="5">
    <source>
        <dbReference type="ARBA" id="ARBA00033748"/>
    </source>
</evidence>
<dbReference type="InterPro" id="IPR011251">
    <property type="entry name" value="Luciferase-like_dom"/>
</dbReference>
<keyword evidence="4" id="KW-0503">Monooxygenase</keyword>
<reference evidence="8" key="1">
    <citation type="submission" date="2018-05" db="EMBL/GenBank/DDBJ databases">
        <title>Reclassification of Methylarcula marina and Methylarcula terricola as Paracoccus methylarcula sp.nov., comb.nov. and Paracoccus terricola comb.nov.</title>
        <authorList>
            <person name="Shmareva M.N."/>
            <person name="Doronina N.V."/>
            <person name="Vasilenko O.V."/>
            <person name="Tarlachkov S.V."/>
            <person name="Trotsenko Y.A."/>
        </authorList>
    </citation>
    <scope>NUCLEOTIDE SEQUENCE [LARGE SCALE GENOMIC DNA]</scope>
    <source>
        <strain evidence="8">VKM B-2159</strain>
    </source>
</reference>
<evidence type="ECO:0000256" key="4">
    <source>
        <dbReference type="ARBA" id="ARBA00023033"/>
    </source>
</evidence>
<keyword evidence="3" id="KW-0560">Oxidoreductase</keyword>
<gene>
    <name evidence="8" type="ORF">A7A09_006815</name>
</gene>
<keyword evidence="9" id="KW-1185">Reference proteome</keyword>
<proteinExistence type="inferred from homology"/>
<dbReference type="Gene3D" id="3.20.20.30">
    <property type="entry name" value="Luciferase-like domain"/>
    <property type="match status" value="1"/>
</dbReference>
<dbReference type="GO" id="GO:0016705">
    <property type="term" value="F:oxidoreductase activity, acting on paired donors, with incorporation or reduction of molecular oxygen"/>
    <property type="evidence" value="ECO:0007669"/>
    <property type="project" value="InterPro"/>
</dbReference>
<evidence type="ECO:0000256" key="6">
    <source>
        <dbReference type="PIRSR" id="PIRSR000337-1"/>
    </source>
</evidence>
<dbReference type="RefSeq" id="WP_106690652.1">
    <property type="nucleotide sequence ID" value="NZ_PXNQ02000003.1"/>
</dbReference>
<dbReference type="Pfam" id="PF00296">
    <property type="entry name" value="Bac_luciferase"/>
    <property type="match status" value="1"/>
</dbReference>
<dbReference type="OrthoDB" id="9779442at2"/>
<dbReference type="PANTHER" id="PTHR30011:SF16">
    <property type="entry name" value="C2H2 FINGER DOMAIN TRANSCRIPTION FACTOR (EUROFUNG)-RELATED"/>
    <property type="match status" value="1"/>
</dbReference>
<feature type="binding site" evidence="6">
    <location>
        <position position="147"/>
    </location>
    <ligand>
        <name>FMN</name>
        <dbReference type="ChEBI" id="CHEBI:58210"/>
    </ligand>
</feature>
<dbReference type="NCBIfam" id="TIGR03860">
    <property type="entry name" value="FMN_nitrolo"/>
    <property type="match status" value="1"/>
</dbReference>
<evidence type="ECO:0000256" key="2">
    <source>
        <dbReference type="ARBA" id="ARBA00022643"/>
    </source>
</evidence>
<evidence type="ECO:0000256" key="1">
    <source>
        <dbReference type="ARBA" id="ARBA00022630"/>
    </source>
</evidence>
<sequence>MGRKLKIGISLAPTWHSGEGWRRPDSGIENIYSADFFADIARRGEAAHLDFAFLPDVQMLNRPALESGGGFASLDPTMLLASIAGRTSAIGLLTTASTTFRTPYTVARQLQSLHWLSRGRAGWNIVTALDGNGNFGLSEMPPAAERYERAAEFTQVVRELWDSFPAEALLRDREKGRFADPALTRPIDHRGRYFSVDGPLNLPRFDGPPIPLFQAGASPEGRQFAASVAQGIFASTPDMEVAAELRRDLRHRAEGVGREPNDIRLMPGFSLWLAPTRAEAQELFAFTHSRTDPARKIATILEATGLDLTGWPEDRRIRAADLPEPPASPRSRTHAGLLRRAILRDEPTRAQLLARPEVVGSAHWRVIGTIGDAVDEIRNWVDAGAIDGFIATPGGSPACLDMVLEELAPALADLGLFRKKYSGDSFWHHLHEI</sequence>
<dbReference type="InterPro" id="IPR036661">
    <property type="entry name" value="Luciferase-like_sf"/>
</dbReference>
<feature type="binding site" evidence="6">
    <location>
        <position position="56"/>
    </location>
    <ligand>
        <name>FMN</name>
        <dbReference type="ChEBI" id="CHEBI:58210"/>
    </ligand>
</feature>
<dbReference type="PIRSF" id="PIRSF000337">
    <property type="entry name" value="NTA_MOA"/>
    <property type="match status" value="1"/>
</dbReference>
<dbReference type="InterPro" id="IPR016215">
    <property type="entry name" value="NTA_MOA"/>
</dbReference>